<protein>
    <submittedName>
        <fullName evidence="2">DUF1127 domain-containing protein</fullName>
    </submittedName>
</protein>
<reference evidence="2 3" key="1">
    <citation type="submission" date="2022-10" db="EMBL/GenBank/DDBJ databases">
        <title>Defluviimonas sp. nov., isolated from ocean surface sediments.</title>
        <authorList>
            <person name="He W."/>
            <person name="Wang L."/>
            <person name="Zhang D.-F."/>
        </authorList>
    </citation>
    <scope>NUCLEOTIDE SEQUENCE [LARGE SCALE GENOMIC DNA]</scope>
    <source>
        <strain evidence="2 3">WL0024</strain>
    </source>
</reference>
<proteinExistence type="predicted"/>
<dbReference type="InterPro" id="IPR009506">
    <property type="entry name" value="YjiS-like"/>
</dbReference>
<evidence type="ECO:0000313" key="3">
    <source>
        <dbReference type="Proteomes" id="UP001209535"/>
    </source>
</evidence>
<evidence type="ECO:0000259" key="1">
    <source>
        <dbReference type="Pfam" id="PF06568"/>
    </source>
</evidence>
<feature type="domain" description="YjiS-like" evidence="1">
    <location>
        <begin position="27"/>
        <end position="60"/>
    </location>
</feature>
<gene>
    <name evidence="2" type="ORF">OEZ60_16555</name>
</gene>
<accession>A0ABT2X6N5</accession>
<evidence type="ECO:0000313" key="2">
    <source>
        <dbReference type="EMBL" id="MCU9849612.1"/>
    </source>
</evidence>
<sequence length="71" mass="7994">MAHATVIRGVETGLADRISAFFAGLRDSHRRYKMYRQTVNELHALTDRELHDLGLHRSAIDSIALEAAYGK</sequence>
<dbReference type="RefSeq" id="WP_263338532.1">
    <property type="nucleotide sequence ID" value="NZ_JAOVQO010000016.1"/>
</dbReference>
<dbReference type="Proteomes" id="UP001209535">
    <property type="component" value="Unassembled WGS sequence"/>
</dbReference>
<name>A0ABT2X6N5_9RHOB</name>
<organism evidence="2 3">
    <name type="scientific">Albidovulum salinarum</name>
    <dbReference type="NCBI Taxonomy" id="2984153"/>
    <lineage>
        <taxon>Bacteria</taxon>
        <taxon>Pseudomonadati</taxon>
        <taxon>Pseudomonadota</taxon>
        <taxon>Alphaproteobacteria</taxon>
        <taxon>Rhodobacterales</taxon>
        <taxon>Paracoccaceae</taxon>
        <taxon>Albidovulum</taxon>
    </lineage>
</organism>
<keyword evidence="3" id="KW-1185">Reference proteome</keyword>
<dbReference type="Pfam" id="PF06568">
    <property type="entry name" value="YjiS-like"/>
    <property type="match status" value="1"/>
</dbReference>
<dbReference type="EMBL" id="JAOVQO010000016">
    <property type="protein sequence ID" value="MCU9849612.1"/>
    <property type="molecule type" value="Genomic_DNA"/>
</dbReference>
<comment type="caution">
    <text evidence="2">The sequence shown here is derived from an EMBL/GenBank/DDBJ whole genome shotgun (WGS) entry which is preliminary data.</text>
</comment>